<dbReference type="EMBL" id="BK015797">
    <property type="protein sequence ID" value="DAE25414.1"/>
    <property type="molecule type" value="Genomic_DNA"/>
</dbReference>
<sequence>MLYIILKEENMSEKHKSCLTIEDIRQKIAEINPGTVVLTEKYINNSQQLDIICSD</sequence>
<organism evidence="1">
    <name type="scientific">Siphoviridae sp. ct6d71</name>
    <dbReference type="NCBI Taxonomy" id="2826298"/>
    <lineage>
        <taxon>Viruses</taxon>
        <taxon>Duplodnaviria</taxon>
        <taxon>Heunggongvirae</taxon>
        <taxon>Uroviricota</taxon>
        <taxon>Caudoviricetes</taxon>
    </lineage>
</organism>
<reference evidence="1" key="1">
    <citation type="journal article" date="2021" name="Proc. Natl. Acad. Sci. U.S.A.">
        <title>A Catalog of Tens of Thousands of Viruses from Human Metagenomes Reveals Hidden Associations with Chronic Diseases.</title>
        <authorList>
            <person name="Tisza M.J."/>
            <person name="Buck C.B."/>
        </authorList>
    </citation>
    <scope>NUCLEOTIDE SEQUENCE</scope>
    <source>
        <strain evidence="1">Ct6d71</strain>
    </source>
</reference>
<name>A0A8S5R1R2_9CAUD</name>
<proteinExistence type="predicted"/>
<evidence type="ECO:0000313" key="1">
    <source>
        <dbReference type="EMBL" id="DAE25414.1"/>
    </source>
</evidence>
<protein>
    <submittedName>
        <fullName evidence="1">Uncharacterized protein</fullName>
    </submittedName>
</protein>
<accession>A0A8S5R1R2</accession>